<comment type="subcellular location">
    <subcellularLocation>
        <location evidence="1">Nucleus</location>
    </subcellularLocation>
</comment>
<evidence type="ECO:0000256" key="4">
    <source>
        <dbReference type="ARBA" id="ARBA00023054"/>
    </source>
</evidence>
<feature type="compositionally biased region" description="Polar residues" evidence="7">
    <location>
        <begin position="1610"/>
        <end position="1620"/>
    </location>
</feature>
<name>A0AAV4UZU6_9ARAC</name>
<dbReference type="Proteomes" id="UP001054837">
    <property type="component" value="Unassembled WGS sequence"/>
</dbReference>
<evidence type="ECO:0000256" key="5">
    <source>
        <dbReference type="ARBA" id="ARBA00023242"/>
    </source>
</evidence>
<feature type="compositionally biased region" description="Basic residues" evidence="7">
    <location>
        <begin position="2358"/>
        <end position="2369"/>
    </location>
</feature>
<protein>
    <recommendedName>
        <fullName evidence="3">Nucleoprotein TPR</fullName>
    </recommendedName>
</protein>
<evidence type="ECO:0000259" key="10">
    <source>
        <dbReference type="Pfam" id="PF25785"/>
    </source>
</evidence>
<feature type="compositionally biased region" description="Low complexity" evidence="7">
    <location>
        <begin position="1778"/>
        <end position="1787"/>
    </location>
</feature>
<keyword evidence="5" id="KW-0539">Nucleus</keyword>
<keyword evidence="4 6" id="KW-0175">Coiled coil</keyword>
<feature type="coiled-coil region" evidence="6">
    <location>
        <begin position="73"/>
        <end position="332"/>
    </location>
</feature>
<feature type="coiled-coil region" evidence="6">
    <location>
        <begin position="367"/>
        <end position="429"/>
    </location>
</feature>
<evidence type="ECO:0000259" key="9">
    <source>
        <dbReference type="Pfam" id="PF25481"/>
    </source>
</evidence>
<accession>A0AAV4UZU6</accession>
<organism evidence="11 12">
    <name type="scientific">Caerostris darwini</name>
    <dbReference type="NCBI Taxonomy" id="1538125"/>
    <lineage>
        <taxon>Eukaryota</taxon>
        <taxon>Metazoa</taxon>
        <taxon>Ecdysozoa</taxon>
        <taxon>Arthropoda</taxon>
        <taxon>Chelicerata</taxon>
        <taxon>Arachnida</taxon>
        <taxon>Araneae</taxon>
        <taxon>Araneomorphae</taxon>
        <taxon>Entelegynae</taxon>
        <taxon>Araneoidea</taxon>
        <taxon>Araneidae</taxon>
        <taxon>Caerostris</taxon>
    </lineage>
</organism>
<evidence type="ECO:0000313" key="11">
    <source>
        <dbReference type="EMBL" id="GIY63123.1"/>
    </source>
</evidence>
<dbReference type="EMBL" id="BPLQ01012162">
    <property type="protein sequence ID" value="GIY63123.1"/>
    <property type="molecule type" value="Genomic_DNA"/>
</dbReference>
<dbReference type="GO" id="GO:0017056">
    <property type="term" value="F:structural constituent of nuclear pore"/>
    <property type="evidence" value="ECO:0007669"/>
    <property type="project" value="TreeGrafter"/>
</dbReference>
<feature type="compositionally biased region" description="Acidic residues" evidence="7">
    <location>
        <begin position="1900"/>
        <end position="1938"/>
    </location>
</feature>
<comment type="similarity">
    <text evidence="2">Belongs to the TPR family.</text>
</comment>
<dbReference type="Pfam" id="PF07926">
    <property type="entry name" value="TPR_MLP1_2"/>
    <property type="match status" value="1"/>
</dbReference>
<evidence type="ECO:0000256" key="2">
    <source>
        <dbReference type="ARBA" id="ARBA00005274"/>
    </source>
</evidence>
<evidence type="ECO:0000313" key="12">
    <source>
        <dbReference type="Proteomes" id="UP001054837"/>
    </source>
</evidence>
<feature type="coiled-coil region" evidence="6">
    <location>
        <begin position="524"/>
        <end position="591"/>
    </location>
</feature>
<keyword evidence="12" id="KW-1185">Reference proteome</keyword>
<feature type="domain" description="NUA/TPR/MLP1-2-like" evidence="10">
    <location>
        <begin position="452"/>
        <end position="550"/>
    </location>
</feature>
<feature type="coiled-coil region" evidence="6">
    <location>
        <begin position="1438"/>
        <end position="1577"/>
    </location>
</feature>
<sequence>MTAMECCAKLENFLDDQEILNISETTKHKISEHLLNVDQIVTELKSEKLALQQALEGERFKSDKESSTLIKQYEESKNSCNKLKLQIADLEENLTSIQTQWRNLETTHDSTMLELQTVKRDNESLNQEKRNLTEQLDKRRNEIDKLNAELKSLSDQVKAANSAKFEAIASSEESKLKESSLQHQVHRLEQEKKLLNRQINDLHAELTQKNSEIHTLKIERSNNSLELTIEIEEQASRINMLEDKLDYYKKLIEEKNNRIEQLAESIRQQNDSYSRSEEQFNLELNTQAKLMDIHKTASEENQKRLQELMRAFEEAQKLLKESNDSLKLKEELKKVQDTSHGLNQETIEKIFPVAAATSKVLHSGMTLTELYGEYVRLQNELQQQKNENANLSQELKQIISEIEEKTPIINQKMQEYDKLNEIISCLKSQLATALCDYEKVLEERNDAKRIGNLCGRENARLKSQVSDLNRQVQVLLKEVEEARGGVIKNNRDKPALSEEEEVTSSDDVSAAKIISRHLVTFRDIEEIQLKNQKLLTVIKDLSQQHEEMEKKLSTEITTKFEKEIVNLSVQLENLQKKRVQQSEMLETIIRQRDMYRVLLTSQGFSESLLGPADQSTSMLQNTPFSPDPQLKEAKSAMAQLQTEFNNYKKEKAENERILNETIDQMRTDLSDFRIENTKLSSQIEFYNERIKILHSNAEMYKKEIASFTEKGKQNSELIAKHQKSVNSLRQDLMKAQEKISRADVTIENLKAERDLLKNVEARLLQEKESVVREQMYQSKMMANLQAVQNNLERIESESKRNLTNQIEKYEKENAVLKTKVENAHEEYRSAVKIWEKQKKELQSKIDFEIERNRKMHDDLIDAYSQVHALNQELANTKNQLSGQPSKAETSSKTPTKVAVSNTQTSIEVKVLKEQLNETELKAKALQDKLAITSKSADHYLNMCKDLELRVKEQDEINKNLKESMESTLKCNSEARAAVEKNLETMEKNNRELIEENMKLTQNSNTEVNELKNKLTEVMKNIEDYKNQAESAKETADQARKDCQEQFKLMQEVQDKYERELMLHAQDIKTLSELKEQHQKCSLKIQILTEQAKAADQTVADSRESWTRQEETFNSEMEALKSKIADLEKHNEELHHQLEIMGTQMAALQSTKWEETPYSSIQSDLKDTQHLLSVIQFLKKDKEINCHKLDALQSENIRLDLKNQQLNNELSSARAELQDVMNDIQTKALSEAKHADLLKKIEMMNLLSESNNLLRIEKESISEAKAKLEMKLQELMEKLEPLSEKEREMSQQIEMLSAENSALRLEVKSWQSRTNQLLEQSHRIGPQEYKNMIRDIEELKSQKTRLAEELQRKQAEISQFNSNTASLKKELENVKNEVKQKCDQITKLTDEGLDHQKTLLQIKKIGRKYKTQYDELKVSYDALLAKSKAAESTNQDQLIQEMQKKIEESDKIVKELKEEINKHKENTNQAKKEVDSVQSKANEKEEKAKKLLAQFRQKYSQLNVQKDALSTENTKLTKDIEEYKNKLSESIHAHEENESDKSQMEARIALLESELKKIEEIKKERDYLQKQYDELLQKVSQQKQGMKSPMVGLGERTSGSGAEPLTANIKPLTSPSTSGASASLRHSPHPVSNINRPTPTASIRPMAIGTASPAASQARMATVLPTTATPAHSEEVVPSPVSVPHATVQPTPATATVAPTTMAVTVSPVISEVTPTIGHDESQPSSISTLHSSVNQVASIVSITALVPPRIDVSEHVPELVSVDSPAPTTSVIVSPPATQTQVVTPTVKRAREDSPGTSDGGETSMKRIRMVSEGSQTNQQHPTLAVVPTNIAVVPAAQIVSRNKSPVMDAEPSSSSIQNEPKEPPVLEIETTQPTVSSSAAEDDLIAAPIESAEIEILEDDKDEQLIDWEPQEEAKIDDEFETEGMEEGTIDEVEEGEQMQGIDVRSPDDEDMAEEPQDDAEEMLDQTTPTAPDIDILDNTSDNQMDADSSSLQNAPSEPCMAPPAFPPTLEISSSVAPSVEPIISSGPSISSAPRVTLAVGPPRLERQAPVSRQHLTPFTIPGQGSNFEEGDDGIVPSTPTLYVPRRADGFAEAVSSPHVPQVRFLFTSSDNSPTQQGLSQLASQGGNALGVDDTRMDLSQFDEGGRSVPSTPIQVSPPAEATVPDIMPGLVTETTTTSNQLTIPIIKVDPVEESLDTPTTVENTESFSTEATTPSANAGASDPKELKKESDDKPASSEAAGVASENQDSEAVKTEKATEEVKPTQESEQLTKDNTATVAAAQRKPIVWKEKSGPAPTPDPEPIAPPPPEPEPVMNPSLLPTPTRGRSRARRARYASVGMGYGRGRSGEPAWPPSQRGRRGTRRRSMY</sequence>
<feature type="region of interest" description="Disordered" evidence="7">
    <location>
        <begin position="2190"/>
        <end position="2369"/>
    </location>
</feature>
<evidence type="ECO:0000256" key="3">
    <source>
        <dbReference type="ARBA" id="ARBA00019789"/>
    </source>
</evidence>
<dbReference type="Pfam" id="PF25785">
    <property type="entry name" value="TPR"/>
    <property type="match status" value="1"/>
</dbReference>
<feature type="compositionally biased region" description="Acidic residues" evidence="7">
    <location>
        <begin position="1949"/>
        <end position="1965"/>
    </location>
</feature>
<feature type="region of interest" description="Disordered" evidence="7">
    <location>
        <begin position="1844"/>
        <end position="1865"/>
    </location>
</feature>
<feature type="region of interest" description="Disordered" evidence="7">
    <location>
        <begin position="876"/>
        <end position="898"/>
    </location>
</feature>
<dbReference type="Pfam" id="PF25481">
    <property type="entry name" value="Nucleoprot-TPR"/>
    <property type="match status" value="1"/>
</dbReference>
<proteinExistence type="inferred from homology"/>
<feature type="domain" description="Nucleoprotein TPR/MLP1-2" evidence="8">
    <location>
        <begin position="1013"/>
        <end position="1138"/>
    </location>
</feature>
<dbReference type="GO" id="GO:0006606">
    <property type="term" value="P:protein import into nucleus"/>
    <property type="evidence" value="ECO:0007669"/>
    <property type="project" value="InterPro"/>
</dbReference>
<feature type="compositionally biased region" description="Low complexity" evidence="7">
    <location>
        <begin position="2117"/>
        <end position="2128"/>
    </location>
</feature>
<feature type="compositionally biased region" description="Pro residues" evidence="7">
    <location>
        <begin position="2297"/>
        <end position="2315"/>
    </location>
</feature>
<dbReference type="GO" id="GO:0006406">
    <property type="term" value="P:mRNA export from nucleus"/>
    <property type="evidence" value="ECO:0007669"/>
    <property type="project" value="TreeGrafter"/>
</dbReference>
<dbReference type="PANTHER" id="PTHR18898">
    <property type="entry name" value="NUCLEOPROTEIN TPR-RELATED"/>
    <property type="match status" value="1"/>
</dbReference>
<feature type="compositionally biased region" description="Polar residues" evidence="7">
    <location>
        <begin position="1979"/>
        <end position="1997"/>
    </location>
</feature>
<dbReference type="InterPro" id="IPR057974">
    <property type="entry name" value="NUA/TPR/MLP1-2-like_dom"/>
</dbReference>
<dbReference type="GO" id="GO:0034399">
    <property type="term" value="C:nuclear periphery"/>
    <property type="evidence" value="ECO:0007669"/>
    <property type="project" value="UniProtKB-ARBA"/>
</dbReference>
<dbReference type="PANTHER" id="PTHR18898:SF2">
    <property type="entry name" value="NUCLEOPROTEIN TPR"/>
    <property type="match status" value="1"/>
</dbReference>
<feature type="compositionally biased region" description="Polar residues" evidence="7">
    <location>
        <begin position="1629"/>
        <end position="1640"/>
    </location>
</feature>
<feature type="domain" description="Nucleoprotein TPR/MPL1" evidence="9">
    <location>
        <begin position="177"/>
        <end position="254"/>
    </location>
</feature>
<feature type="compositionally biased region" description="Basic and acidic residues" evidence="7">
    <location>
        <begin position="2252"/>
        <end position="2273"/>
    </location>
</feature>
<reference evidence="11 12" key="1">
    <citation type="submission" date="2021-06" db="EMBL/GenBank/DDBJ databases">
        <title>Caerostris darwini draft genome.</title>
        <authorList>
            <person name="Kono N."/>
            <person name="Arakawa K."/>
        </authorList>
    </citation>
    <scope>NUCLEOTIDE SEQUENCE [LARGE SCALE GENOMIC DNA]</scope>
</reference>
<evidence type="ECO:0000256" key="7">
    <source>
        <dbReference type="SAM" id="MobiDB-lite"/>
    </source>
</evidence>
<feature type="region of interest" description="Disordered" evidence="7">
    <location>
        <begin position="1778"/>
        <end position="1805"/>
    </location>
</feature>
<dbReference type="GO" id="GO:1901673">
    <property type="term" value="P:regulation of mitotic spindle assembly"/>
    <property type="evidence" value="ECO:0007669"/>
    <property type="project" value="TreeGrafter"/>
</dbReference>
<feature type="region of interest" description="Disordered" evidence="7">
    <location>
        <begin position="1900"/>
        <end position="2014"/>
    </location>
</feature>
<feature type="region of interest" description="Disordered" evidence="7">
    <location>
        <begin position="2111"/>
        <end position="2167"/>
    </location>
</feature>
<evidence type="ECO:0000259" key="8">
    <source>
        <dbReference type="Pfam" id="PF07926"/>
    </source>
</evidence>
<evidence type="ECO:0000256" key="6">
    <source>
        <dbReference type="SAM" id="Coils"/>
    </source>
</evidence>
<feature type="compositionally biased region" description="Polar residues" evidence="7">
    <location>
        <begin position="2198"/>
        <end position="2220"/>
    </location>
</feature>
<feature type="region of interest" description="Disordered" evidence="7">
    <location>
        <begin position="2042"/>
        <end position="2076"/>
    </location>
</feature>
<gene>
    <name evidence="11" type="primary">Tpr</name>
    <name evidence="11" type="ORF">CDAR_492361</name>
</gene>
<dbReference type="GO" id="GO:0005643">
    <property type="term" value="C:nuclear pore"/>
    <property type="evidence" value="ECO:0007669"/>
    <property type="project" value="TreeGrafter"/>
</dbReference>
<comment type="caution">
    <text evidence="11">The sequence shown here is derived from an EMBL/GenBank/DDBJ whole genome shotgun (WGS) entry which is preliminary data.</text>
</comment>
<feature type="coiled-coil region" evidence="6">
    <location>
        <begin position="1188"/>
        <end position="1226"/>
    </location>
</feature>
<feature type="region of interest" description="Disordered" evidence="7">
    <location>
        <begin position="1580"/>
        <end position="1643"/>
    </location>
</feature>
<dbReference type="InterPro" id="IPR057577">
    <property type="entry name" value="Nucleoprot-TPR/MLP1_dom"/>
</dbReference>
<dbReference type="InterPro" id="IPR012929">
    <property type="entry name" value="Nucleoprot-TPR/MLP1-2_dom"/>
</dbReference>
<feature type="coiled-coil region" evidence="6">
    <location>
        <begin position="1250"/>
        <end position="1390"/>
    </location>
</feature>
<evidence type="ECO:0000256" key="1">
    <source>
        <dbReference type="ARBA" id="ARBA00004123"/>
    </source>
</evidence>
<feature type="compositionally biased region" description="Basic and acidic residues" evidence="7">
    <location>
        <begin position="2224"/>
        <end position="2237"/>
    </location>
</feature>